<feature type="coiled-coil region" evidence="1">
    <location>
        <begin position="825"/>
        <end position="979"/>
    </location>
</feature>
<feature type="domain" description="Ubiquitin-like" evidence="3">
    <location>
        <begin position="999"/>
        <end position="1080"/>
    </location>
</feature>
<evidence type="ECO:0000256" key="1">
    <source>
        <dbReference type="SAM" id="Coils"/>
    </source>
</evidence>
<dbReference type="CDD" id="cd06503">
    <property type="entry name" value="ATP-synt_Fo_b"/>
    <property type="match status" value="1"/>
</dbReference>
<reference evidence="4 5" key="1">
    <citation type="submission" date="2019-12" db="EMBL/GenBank/DDBJ databases">
        <title>Draft genome sequence of the ascomycete Xylaria multiplex DSM 110363.</title>
        <authorList>
            <person name="Buettner E."/>
            <person name="Kellner H."/>
        </authorList>
    </citation>
    <scope>NUCLEOTIDE SEQUENCE [LARGE SCALE GENOMIC DNA]</scope>
    <source>
        <strain evidence="4 5">DSM 110363</strain>
    </source>
</reference>
<evidence type="ECO:0000313" key="4">
    <source>
        <dbReference type="EMBL" id="KAF2966229.1"/>
    </source>
</evidence>
<feature type="compositionally biased region" description="Basic and acidic residues" evidence="2">
    <location>
        <begin position="711"/>
        <end position="748"/>
    </location>
</feature>
<dbReference type="InParanoid" id="A0A7C8IKX3"/>
<proteinExistence type="predicted"/>
<accession>A0A7C8IKX3</accession>
<evidence type="ECO:0000313" key="5">
    <source>
        <dbReference type="Proteomes" id="UP000481858"/>
    </source>
</evidence>
<keyword evidence="1" id="KW-0175">Coiled coil</keyword>
<feature type="region of interest" description="Disordered" evidence="2">
    <location>
        <begin position="1100"/>
        <end position="1146"/>
    </location>
</feature>
<feature type="region of interest" description="Disordered" evidence="2">
    <location>
        <begin position="645"/>
        <end position="783"/>
    </location>
</feature>
<organism evidence="4 5">
    <name type="scientific">Xylaria multiplex</name>
    <dbReference type="NCBI Taxonomy" id="323545"/>
    <lineage>
        <taxon>Eukaryota</taxon>
        <taxon>Fungi</taxon>
        <taxon>Dikarya</taxon>
        <taxon>Ascomycota</taxon>
        <taxon>Pezizomycotina</taxon>
        <taxon>Sordariomycetes</taxon>
        <taxon>Xylariomycetidae</taxon>
        <taxon>Xylariales</taxon>
        <taxon>Xylariaceae</taxon>
        <taxon>Xylaria</taxon>
    </lineage>
</organism>
<feature type="compositionally biased region" description="Basic and acidic residues" evidence="2">
    <location>
        <begin position="1129"/>
        <end position="1141"/>
    </location>
</feature>
<comment type="caution">
    <text evidence="4">The sequence shown here is derived from an EMBL/GenBank/DDBJ whole genome shotgun (WGS) entry which is preliminary data.</text>
</comment>
<name>A0A7C8IKX3_9PEZI</name>
<dbReference type="EMBL" id="WUBL01000094">
    <property type="protein sequence ID" value="KAF2966229.1"/>
    <property type="molecule type" value="Genomic_DNA"/>
</dbReference>
<evidence type="ECO:0000259" key="3">
    <source>
        <dbReference type="Pfam" id="PF22893"/>
    </source>
</evidence>
<evidence type="ECO:0000256" key="2">
    <source>
        <dbReference type="SAM" id="MobiDB-lite"/>
    </source>
</evidence>
<dbReference type="AlphaFoldDB" id="A0A7C8IKX3"/>
<feature type="region of interest" description="Disordered" evidence="2">
    <location>
        <begin position="1"/>
        <end position="23"/>
    </location>
</feature>
<keyword evidence="5" id="KW-1185">Reference proteome</keyword>
<gene>
    <name evidence="4" type="ORF">GQX73_g7346</name>
</gene>
<protein>
    <recommendedName>
        <fullName evidence="3">Ubiquitin-like domain-containing protein</fullName>
    </recommendedName>
</protein>
<dbReference type="Proteomes" id="UP000481858">
    <property type="component" value="Unassembled WGS sequence"/>
</dbReference>
<dbReference type="InterPro" id="IPR054464">
    <property type="entry name" value="ULD_fung"/>
</dbReference>
<sequence>MASRDRFAPETEQMGSYRQARPPVQPWYPPAYYYPYPGVAPYPANNVAPYPQLATQNTPARWGIFDPFDEEEQERRKKGKELVPLRPILNGPPPPWSTYPGGYGPGAYGPLENPMWPALPPSQPAPLPLAGLDYLPRRPGKHVRHLGQFPGTSLNHDFRASRSEDKIIQDVDGILTPNSGDLTVHLTMDLEEDLEDRLDEMNRLSRLGDFKSVTLLKDNAMYKREGEHSDSEELRALRVNWELLRILAKSYSLDALSGAPDAFEEAVNILRDCPRDRPISSTEIEIFALTLQLTSRPALDEKWSRYGFRALDAFCSHKVLRLYQTLLRQGRIWDFHDIIVLLPTMEDIKALTQNIFGKDLIPSLGVLISDWSDSVHGYDASTALGLLSIMTHIMLKPVEASEKECIDILKLCLPLAISVAENDPGSLKSRPYLRLLLAKSRFAETASRQAIDTLTTRLQSAQGIFYHSDIASLPIYVPSEDEVPQWTPTDQPPELKDPVKLVLRSAIELGDLETEVLARQELIRLSGNPREEIGMLCNLQLFRQGDLNSYGLTLASKYLVSNTKAAKEELAILISRLLSKVASTDYWNPSHEWILNMLLYKLEARSPLAIKHMLERSNTDYQSIEEPFLREISRKMPVLKDWVDQQAGNSTQAKAKDSILRASSRPRRTPHPTATRTRVRREKERPSRGAQNYTTDRRREGSDILLTRSSKPRENRQDQRPQPEDAPSRTHSVNNEERATIFKPRDNQETPLIAVSRPDGDSQNPRDSLHTSKPVVTDLPVNTGRQDDAALAAQIRHKLEAEFDKRLEAEKDSERERRMERMAILEGLKREVEAIRREAVEQAEKKARVEARERAEQLRWERRIEESNLEKEKAMAKAEAAAAELDAKFEAAREVAIRDAERKMKEEFEIRKMKEDEARQQAEREIRKRIEAEKRAREEAEASEKLREELQRKAEAEIREKKKAEEKAFEAAMKQVEEEGYRETIRQWAAERAEKDLETQNQIHFKDAVGRKYAIPFSQGRTWEGMKELIETAFLHVDVIGPEVLEGHYDLAGPDGTIILPQTWEEIIKPGWNITMTMWPIAAPPNQGLPPELRRPILGLNIPASGPLPPAPPDQSTNEEAVIDEPEEQERISEEQTRDDVSSGFSQTPASVLCYRFIIRVI</sequence>
<dbReference type="OrthoDB" id="4838614at2759"/>
<dbReference type="Pfam" id="PF22893">
    <property type="entry name" value="ULD_2"/>
    <property type="match status" value="1"/>
</dbReference>